<accession>A0A5E8C1Q8</accession>
<dbReference type="EMBL" id="CABVLU010000005">
    <property type="protein sequence ID" value="VVT57543.1"/>
    <property type="molecule type" value="Genomic_DNA"/>
</dbReference>
<name>A0A5E8C1Q8_9ASCO</name>
<protein>
    <recommendedName>
        <fullName evidence="1">F-box domain-containing protein</fullName>
    </recommendedName>
</protein>
<dbReference type="PROSITE" id="PS50181">
    <property type="entry name" value="FBOX"/>
    <property type="match status" value="1"/>
</dbReference>
<dbReference type="GeneID" id="43584562"/>
<dbReference type="OrthoDB" id="443524at2759"/>
<dbReference type="RefSeq" id="XP_031856353.1">
    <property type="nucleotide sequence ID" value="XM_032000462.1"/>
</dbReference>
<organism evidence="2 3">
    <name type="scientific">Magnusiomyces paraingens</name>
    <dbReference type="NCBI Taxonomy" id="2606893"/>
    <lineage>
        <taxon>Eukaryota</taxon>
        <taxon>Fungi</taxon>
        <taxon>Dikarya</taxon>
        <taxon>Ascomycota</taxon>
        <taxon>Saccharomycotina</taxon>
        <taxon>Dipodascomycetes</taxon>
        <taxon>Dipodascales</taxon>
        <taxon>Dipodascaceae</taxon>
        <taxon>Magnusiomyces</taxon>
    </lineage>
</organism>
<dbReference type="Pfam" id="PF00646">
    <property type="entry name" value="F-box"/>
    <property type="match status" value="1"/>
</dbReference>
<evidence type="ECO:0000313" key="2">
    <source>
        <dbReference type="EMBL" id="VVT57543.1"/>
    </source>
</evidence>
<sequence length="619" mass="71671">MSSLNTLPLEALHQIVSYVPYEDFKNLRQSCAKLHDSLEPLYWEGCVIDLSDPFKKPIRIISQLFDSESDEDVSDCLGYNLLKEKYQRVFKYPVVPWKVFNNPGGIFSVECYKITEFPDVMNSFSNTLKNLKLLFSLSDAGKTLLVSPGFELNNLESLFIETTNGGPYLKDFFSQCSKWPNLKTLTLSTRVILESINTGQKTLYSTHEEVLSLQAIPHVQNCRLKIDICEASRLLDVQKPLSDLPYVNVPAITTLEIEDEASLLGFEMLNQVWNFPNAELELLITRKEYPQALVEYLPIISQHINILSFFLPFNFVFSHRPVFPKFQSLSCLHFQPVAYESYGNVYLSEYTDEGKIKSFLEQFLLNFRETDPKNELETVKIIEPLLEKFCIDKDQYQPLIDVLCGLTTDSKNMMHLLETFSRFPTKVSCSQSIYSIAVNEMIFRDMMEIKNLKYLSVEMSKGFYPSPYLQRLAEIHTSLQQIRMFSKKNTTSISLKIPSYAPSVVGMGDEYSRLQQPIPLSQKETEKYMYNVFPDVHYKYFFEFDVSTNVVYGYGDPDVTVTVMIDCVIDVARKRRFLNTPYQQAFIPESQVSKDLKFYKHNIYDFDLMIKGPNFQGWL</sequence>
<gene>
    <name evidence="2" type="ORF">SAPINGB_P005748</name>
</gene>
<reference evidence="2 3" key="1">
    <citation type="submission" date="2019-09" db="EMBL/GenBank/DDBJ databases">
        <authorList>
            <person name="Brejova B."/>
        </authorList>
    </citation>
    <scope>NUCLEOTIDE SEQUENCE [LARGE SCALE GENOMIC DNA]</scope>
</reference>
<proteinExistence type="predicted"/>
<dbReference type="AlphaFoldDB" id="A0A5E8C1Q8"/>
<keyword evidence="3" id="KW-1185">Reference proteome</keyword>
<feature type="domain" description="F-box" evidence="1">
    <location>
        <begin position="1"/>
        <end position="46"/>
    </location>
</feature>
<evidence type="ECO:0000313" key="3">
    <source>
        <dbReference type="Proteomes" id="UP000398389"/>
    </source>
</evidence>
<dbReference type="InterPro" id="IPR001810">
    <property type="entry name" value="F-box_dom"/>
</dbReference>
<evidence type="ECO:0000259" key="1">
    <source>
        <dbReference type="PROSITE" id="PS50181"/>
    </source>
</evidence>
<dbReference type="Proteomes" id="UP000398389">
    <property type="component" value="Unassembled WGS sequence"/>
</dbReference>